<dbReference type="GO" id="GO:0046872">
    <property type="term" value="F:metal ion binding"/>
    <property type="evidence" value="ECO:0007669"/>
    <property type="project" value="UniProtKB-KW"/>
</dbReference>
<dbReference type="PANTHER" id="PTHR10954:SF18">
    <property type="entry name" value="RIBONUCLEASE HII"/>
    <property type="match status" value="1"/>
</dbReference>
<dbReference type="EMBL" id="MN739972">
    <property type="protein sequence ID" value="QHT80556.1"/>
    <property type="molecule type" value="Genomic_DNA"/>
</dbReference>
<keyword evidence="10" id="KW-0479">Metal-binding</keyword>
<feature type="region of interest" description="Disordered" evidence="14">
    <location>
        <begin position="26"/>
        <end position="50"/>
    </location>
</feature>
<comment type="similarity">
    <text evidence="5">Belongs to the RNase HII family.</text>
</comment>
<dbReference type="AlphaFoldDB" id="A0A6C0HKB1"/>
<dbReference type="Gene3D" id="3.30.420.10">
    <property type="entry name" value="Ribonuclease H-like superfamily/Ribonuclease H"/>
    <property type="match status" value="1"/>
</dbReference>
<dbReference type="GO" id="GO:0032299">
    <property type="term" value="C:ribonuclease H2 complex"/>
    <property type="evidence" value="ECO:0007669"/>
    <property type="project" value="TreeGrafter"/>
</dbReference>
<dbReference type="GO" id="GO:0003723">
    <property type="term" value="F:RNA binding"/>
    <property type="evidence" value="ECO:0007669"/>
    <property type="project" value="InterPro"/>
</dbReference>
<dbReference type="PROSITE" id="PS51975">
    <property type="entry name" value="RNASE_H_2"/>
    <property type="match status" value="1"/>
</dbReference>
<evidence type="ECO:0000256" key="7">
    <source>
        <dbReference type="ARBA" id="ARBA00019179"/>
    </source>
</evidence>
<name>A0A6C0HKB1_9ZZZZ</name>
<reference evidence="16" key="1">
    <citation type="journal article" date="2020" name="Nature">
        <title>Giant virus diversity and host interactions through global metagenomics.</title>
        <authorList>
            <person name="Schulz F."/>
            <person name="Roux S."/>
            <person name="Paez-Espino D."/>
            <person name="Jungbluth S."/>
            <person name="Walsh D.A."/>
            <person name="Denef V.J."/>
            <person name="McMahon K.D."/>
            <person name="Konstantinidis K.T."/>
            <person name="Eloe-Fadrosh E.A."/>
            <person name="Kyrpides N.C."/>
            <person name="Woyke T."/>
        </authorList>
    </citation>
    <scope>NUCLEOTIDE SEQUENCE</scope>
    <source>
        <strain evidence="16">GVMAG-M-3300023184-120</strain>
    </source>
</reference>
<evidence type="ECO:0000256" key="9">
    <source>
        <dbReference type="ARBA" id="ARBA00022722"/>
    </source>
</evidence>
<dbReference type="GO" id="GO:0004523">
    <property type="term" value="F:RNA-DNA hybrid ribonuclease activity"/>
    <property type="evidence" value="ECO:0007669"/>
    <property type="project" value="UniProtKB-EC"/>
</dbReference>
<dbReference type="PANTHER" id="PTHR10954">
    <property type="entry name" value="RIBONUCLEASE H2 SUBUNIT A"/>
    <property type="match status" value="1"/>
</dbReference>
<keyword evidence="12" id="KW-0378">Hydrolase</keyword>
<evidence type="ECO:0000256" key="8">
    <source>
        <dbReference type="ARBA" id="ARBA00022490"/>
    </source>
</evidence>
<evidence type="ECO:0000259" key="15">
    <source>
        <dbReference type="PROSITE" id="PS51975"/>
    </source>
</evidence>
<comment type="cofactor">
    <cofactor evidence="3">
        <name>Mg(2+)</name>
        <dbReference type="ChEBI" id="CHEBI:18420"/>
    </cofactor>
</comment>
<keyword evidence="9" id="KW-0540">Nuclease</keyword>
<keyword evidence="8" id="KW-0963">Cytoplasm</keyword>
<proteinExistence type="inferred from homology"/>
<evidence type="ECO:0000256" key="12">
    <source>
        <dbReference type="ARBA" id="ARBA00022801"/>
    </source>
</evidence>
<dbReference type="Pfam" id="PF01351">
    <property type="entry name" value="RNase_HII"/>
    <property type="match status" value="1"/>
</dbReference>
<evidence type="ECO:0000256" key="1">
    <source>
        <dbReference type="ARBA" id="ARBA00000077"/>
    </source>
</evidence>
<dbReference type="SUPFAM" id="SSF53098">
    <property type="entry name" value="Ribonuclease H-like"/>
    <property type="match status" value="1"/>
</dbReference>
<accession>A0A6C0HKB1</accession>
<dbReference type="InterPro" id="IPR024567">
    <property type="entry name" value="RNase_HII/HIII_dom"/>
</dbReference>
<dbReference type="GO" id="GO:0006298">
    <property type="term" value="P:mismatch repair"/>
    <property type="evidence" value="ECO:0007669"/>
    <property type="project" value="TreeGrafter"/>
</dbReference>
<dbReference type="EC" id="3.1.26.4" evidence="6"/>
<dbReference type="InterPro" id="IPR022898">
    <property type="entry name" value="RNase_HII"/>
</dbReference>
<evidence type="ECO:0000256" key="3">
    <source>
        <dbReference type="ARBA" id="ARBA00001946"/>
    </source>
</evidence>
<sequence>MTSNNISTNIAFQVRNSNCQIQITTMDSPTTTSLKKSKSKSSPTSKKEPLQLCYKPTSDCFEIGIDEAGRGPLFGRVYVAGVVLPKHGSVDFSKVRDSKKLSPKKRKTISDYIKEHAISYYIHYTEAEEIDRINIRESVLRGMKECAKKNIEELQKKHGASPEQCFLMVDGNDFAPYMSFDQQKNELVSVPHETFVGGDNLYTAIAAASILAKVARDEYILDLCEKNILLKEVYGLHTHMGYGTKKHLDAIREHGITQYHRKSFGICKDAQNKSS</sequence>
<comment type="catalytic activity">
    <reaction evidence="1">
        <text>Endonucleolytic cleavage to 5'-phosphomonoester.</text>
        <dbReference type="EC" id="3.1.26.4"/>
    </reaction>
</comment>
<evidence type="ECO:0000313" key="16">
    <source>
        <dbReference type="EMBL" id="QHT80556.1"/>
    </source>
</evidence>
<dbReference type="GO" id="GO:0043137">
    <property type="term" value="P:DNA replication, removal of RNA primer"/>
    <property type="evidence" value="ECO:0007669"/>
    <property type="project" value="TreeGrafter"/>
</dbReference>
<dbReference type="InterPro" id="IPR036397">
    <property type="entry name" value="RNaseH_sf"/>
</dbReference>
<feature type="domain" description="RNase H type-2" evidence="15">
    <location>
        <begin position="60"/>
        <end position="275"/>
    </location>
</feature>
<evidence type="ECO:0000256" key="14">
    <source>
        <dbReference type="SAM" id="MobiDB-lite"/>
    </source>
</evidence>
<dbReference type="CDD" id="cd07182">
    <property type="entry name" value="RNase_HII_bacteria_HII_like"/>
    <property type="match status" value="1"/>
</dbReference>
<feature type="compositionally biased region" description="Low complexity" evidence="14">
    <location>
        <begin position="28"/>
        <end position="44"/>
    </location>
</feature>
<dbReference type="GO" id="GO:0005737">
    <property type="term" value="C:cytoplasm"/>
    <property type="evidence" value="ECO:0007669"/>
    <property type="project" value="UniProtKB-SubCell"/>
</dbReference>
<comment type="subcellular location">
    <subcellularLocation>
        <location evidence="4">Cytoplasm</location>
    </subcellularLocation>
</comment>
<dbReference type="InterPro" id="IPR012337">
    <property type="entry name" value="RNaseH-like_sf"/>
</dbReference>
<dbReference type="InterPro" id="IPR001352">
    <property type="entry name" value="RNase_HII/HIII"/>
</dbReference>
<protein>
    <recommendedName>
        <fullName evidence="7">Ribonuclease HII</fullName>
        <ecNumber evidence="6">3.1.26.4</ecNumber>
    </recommendedName>
</protein>
<keyword evidence="13" id="KW-0464">Manganese</keyword>
<keyword evidence="11" id="KW-0255">Endonuclease</keyword>
<organism evidence="16">
    <name type="scientific">viral metagenome</name>
    <dbReference type="NCBI Taxonomy" id="1070528"/>
    <lineage>
        <taxon>unclassified sequences</taxon>
        <taxon>metagenomes</taxon>
        <taxon>organismal metagenomes</taxon>
    </lineage>
</organism>
<evidence type="ECO:0000256" key="10">
    <source>
        <dbReference type="ARBA" id="ARBA00022723"/>
    </source>
</evidence>
<evidence type="ECO:0000256" key="11">
    <source>
        <dbReference type="ARBA" id="ARBA00022759"/>
    </source>
</evidence>
<evidence type="ECO:0000256" key="5">
    <source>
        <dbReference type="ARBA" id="ARBA00007383"/>
    </source>
</evidence>
<evidence type="ECO:0000256" key="6">
    <source>
        <dbReference type="ARBA" id="ARBA00012180"/>
    </source>
</evidence>
<evidence type="ECO:0000256" key="13">
    <source>
        <dbReference type="ARBA" id="ARBA00023211"/>
    </source>
</evidence>
<comment type="cofactor">
    <cofactor evidence="2">
        <name>Mn(2+)</name>
        <dbReference type="ChEBI" id="CHEBI:29035"/>
    </cofactor>
</comment>
<evidence type="ECO:0000256" key="2">
    <source>
        <dbReference type="ARBA" id="ARBA00001936"/>
    </source>
</evidence>
<evidence type="ECO:0000256" key="4">
    <source>
        <dbReference type="ARBA" id="ARBA00004496"/>
    </source>
</evidence>
<dbReference type="NCBIfam" id="NF000595">
    <property type="entry name" value="PRK00015.1-3"/>
    <property type="match status" value="1"/>
</dbReference>